<dbReference type="KEGG" id="apro:F751_6841"/>
<dbReference type="SUPFAM" id="SSF55159">
    <property type="entry name" value="eIF1-like"/>
    <property type="match status" value="1"/>
</dbReference>
<keyword evidence="4" id="KW-0648">Protein biosynthesis</keyword>
<organism evidence="7 9">
    <name type="scientific">Auxenochlorella protothecoides</name>
    <name type="common">Green microalga</name>
    <name type="synonym">Chlorella protothecoides</name>
    <dbReference type="NCBI Taxonomy" id="3075"/>
    <lineage>
        <taxon>Eukaryota</taxon>
        <taxon>Viridiplantae</taxon>
        <taxon>Chlorophyta</taxon>
        <taxon>core chlorophytes</taxon>
        <taxon>Trebouxiophyceae</taxon>
        <taxon>Chlorellales</taxon>
        <taxon>Chlorellaceae</taxon>
        <taxon>Auxenochlorella</taxon>
    </lineage>
</organism>
<sequence length="135" mass="14753">MSLDTVWKRGFSSPPHSSAPSTPDPFADAGDNDVKGKDAKDYVHVRVQQRNGKKCLTTVQGLPKKFDLDKVLKALKKGECRHAVGAAEYCCNGTVVEDKELGKVLQLQGDQRKNVSAFLIGNDLTKKDAIKVHGF</sequence>
<dbReference type="EMBL" id="KL662101">
    <property type="protein sequence ID" value="KFM23873.1"/>
    <property type="molecule type" value="Genomic_DNA"/>
</dbReference>
<reference evidence="7 9" key="1">
    <citation type="journal article" date="2014" name="BMC Genomics">
        <title>Oil accumulation mechanisms of the oleaginous microalga Chlorella protothecoides revealed through its genome, transcriptomes, and proteomes.</title>
        <authorList>
            <person name="Gao C."/>
            <person name="Wang Y."/>
            <person name="Shen Y."/>
            <person name="Yan D."/>
            <person name="He X."/>
            <person name="Dai J."/>
            <person name="Wu Q."/>
        </authorList>
    </citation>
    <scope>NUCLEOTIDE SEQUENCE [LARGE SCALE GENOMIC DNA]</scope>
    <source>
        <strain evidence="7 9">0710</strain>
    </source>
</reference>
<evidence type="ECO:0000313" key="7">
    <source>
        <dbReference type="EMBL" id="KFM23873.1"/>
    </source>
</evidence>
<evidence type="ECO:0000256" key="3">
    <source>
        <dbReference type="ARBA" id="ARBA00022845"/>
    </source>
</evidence>
<dbReference type="InterPro" id="IPR036877">
    <property type="entry name" value="SUI1_dom_sf"/>
</dbReference>
<protein>
    <submittedName>
        <fullName evidence="7">Translation factor SUI1-like protein 1</fullName>
    </submittedName>
</protein>
<dbReference type="GeneID" id="23618232"/>
<feature type="domain" description="SUI1" evidence="6">
    <location>
        <begin position="43"/>
        <end position="123"/>
    </location>
</feature>
<reference evidence="8" key="4">
    <citation type="submission" date="2018-11" db="EMBL/GenBank/DDBJ databases">
        <title>Characterization of plant carbon substrate utilization by Auxenochlorella protothecoides.</title>
        <authorList>
            <person name="Vogler B.W."/>
            <person name="Starkenburg S.R."/>
            <person name="Sudasinghe N."/>
            <person name="Schambach J.Y."/>
            <person name="Rollin J.A."/>
            <person name="Pattathil S."/>
            <person name="Barry A.N."/>
        </authorList>
    </citation>
    <scope>NUCLEOTIDE SEQUENCE [LARGE SCALE GENOMIC DNA]</scope>
    <source>
        <strain evidence="8">UTEX 25</strain>
    </source>
</reference>
<evidence type="ECO:0000313" key="8">
    <source>
        <dbReference type="EMBL" id="RMZ54904.1"/>
    </source>
</evidence>
<evidence type="ECO:0000256" key="2">
    <source>
        <dbReference type="ARBA" id="ARBA00005422"/>
    </source>
</evidence>
<reference evidence="8" key="3">
    <citation type="submission" date="2018-10" db="EMBL/GenBank/DDBJ databases">
        <authorList>
            <person name="Hovde B."/>
            <person name="Zhang X."/>
        </authorList>
    </citation>
    <scope>NUCLEOTIDE SEQUENCE [LARGE SCALE GENOMIC DNA]</scope>
    <source>
        <strain evidence="8">UTEX 25</strain>
    </source>
</reference>
<dbReference type="PIRSF" id="PIRSF004499">
    <property type="entry name" value="SUI1_euk"/>
    <property type="match status" value="1"/>
</dbReference>
<accession>A0A087SDR9</accession>
<dbReference type="FunFam" id="3.30.780.10:FF:000001">
    <property type="entry name" value="Eukaryotic translation initiation factor SUI1"/>
    <property type="match status" value="1"/>
</dbReference>
<dbReference type="STRING" id="3075.A0A087SDR9"/>
<comment type="similarity">
    <text evidence="2">Belongs to the SUI1 family.</text>
</comment>
<feature type="compositionally biased region" description="Low complexity" evidence="5">
    <location>
        <begin position="12"/>
        <end position="25"/>
    </location>
</feature>
<dbReference type="GO" id="GO:0006417">
    <property type="term" value="P:regulation of translation"/>
    <property type="evidence" value="ECO:0007669"/>
    <property type="project" value="UniProtKB-KW"/>
</dbReference>
<dbReference type="InterPro" id="IPR005874">
    <property type="entry name" value="SUI1_euk"/>
</dbReference>
<comment type="function">
    <text evidence="1">Probably involved in translation.</text>
</comment>
<dbReference type="RefSeq" id="XP_011396751.1">
    <property type="nucleotide sequence ID" value="XM_011398449.1"/>
</dbReference>
<keyword evidence="9" id="KW-1185">Reference proteome</keyword>
<evidence type="ECO:0000313" key="9">
    <source>
        <dbReference type="Proteomes" id="UP000028924"/>
    </source>
</evidence>
<dbReference type="Pfam" id="PF01253">
    <property type="entry name" value="SUI1"/>
    <property type="match status" value="1"/>
</dbReference>
<gene>
    <name evidence="8" type="ORF">APUTEX25_000421</name>
    <name evidence="7" type="ORF">F751_6841</name>
</gene>
<evidence type="ECO:0000256" key="4">
    <source>
        <dbReference type="ARBA" id="ARBA00022917"/>
    </source>
</evidence>
<dbReference type="PROSITE" id="PS50296">
    <property type="entry name" value="SUI1"/>
    <property type="match status" value="1"/>
</dbReference>
<dbReference type="GO" id="GO:0003743">
    <property type="term" value="F:translation initiation factor activity"/>
    <property type="evidence" value="ECO:0007669"/>
    <property type="project" value="InterPro"/>
</dbReference>
<evidence type="ECO:0000259" key="6">
    <source>
        <dbReference type="PROSITE" id="PS50296"/>
    </source>
</evidence>
<evidence type="ECO:0000313" key="10">
    <source>
        <dbReference type="Proteomes" id="UP000279271"/>
    </source>
</evidence>
<proteinExistence type="inferred from homology"/>
<reference evidence="10" key="2">
    <citation type="journal article" date="2018" name="Algal Res.">
        <title>Characterization of plant carbon substrate utilization by Auxenochlorella protothecoides.</title>
        <authorList>
            <person name="Vogler B.W."/>
            <person name="Starkenburg S.R."/>
            <person name="Sudasinghe N."/>
            <person name="Schambach J.Y."/>
            <person name="Rollin J.A."/>
            <person name="Pattathil S."/>
            <person name="Barry A.N."/>
        </authorList>
    </citation>
    <scope>NUCLEOTIDE SEQUENCE [LARGE SCALE GENOMIC DNA]</scope>
    <source>
        <strain evidence="10">UTEX 25</strain>
    </source>
</reference>
<dbReference type="AlphaFoldDB" id="A0A087SDR9"/>
<dbReference type="PANTHER" id="PTHR10388">
    <property type="entry name" value="EUKARYOTIC TRANSLATION INITIATION FACTOR SUI1"/>
    <property type="match status" value="1"/>
</dbReference>
<dbReference type="InterPro" id="IPR001950">
    <property type="entry name" value="SUI1"/>
</dbReference>
<name>A0A087SDR9_AUXPR</name>
<evidence type="ECO:0000256" key="1">
    <source>
        <dbReference type="ARBA" id="ARBA00003130"/>
    </source>
</evidence>
<dbReference type="CDD" id="cd11566">
    <property type="entry name" value="eIF1_SUI1"/>
    <property type="match status" value="1"/>
</dbReference>
<dbReference type="GO" id="GO:0003729">
    <property type="term" value="F:mRNA binding"/>
    <property type="evidence" value="ECO:0007669"/>
    <property type="project" value="UniProtKB-ARBA"/>
</dbReference>
<dbReference type="eggNOG" id="KOG1770">
    <property type="taxonomic scope" value="Eukaryota"/>
</dbReference>
<dbReference type="Proteomes" id="UP000028924">
    <property type="component" value="Unassembled WGS sequence"/>
</dbReference>
<dbReference type="EMBL" id="QOKY01000172">
    <property type="protein sequence ID" value="RMZ54904.1"/>
    <property type="molecule type" value="Genomic_DNA"/>
</dbReference>
<dbReference type="OrthoDB" id="10248435at2759"/>
<evidence type="ECO:0000256" key="5">
    <source>
        <dbReference type="SAM" id="MobiDB-lite"/>
    </source>
</evidence>
<dbReference type="Gene3D" id="3.30.780.10">
    <property type="entry name" value="SUI1-like domain"/>
    <property type="match status" value="1"/>
</dbReference>
<keyword evidence="3" id="KW-0810">Translation regulation</keyword>
<dbReference type="Proteomes" id="UP000279271">
    <property type="component" value="Unassembled WGS sequence"/>
</dbReference>
<feature type="region of interest" description="Disordered" evidence="5">
    <location>
        <begin position="1"/>
        <end position="38"/>
    </location>
</feature>